<dbReference type="EMBL" id="BGPR01001820">
    <property type="protein sequence ID" value="GBM62498.1"/>
    <property type="molecule type" value="Genomic_DNA"/>
</dbReference>
<comment type="caution">
    <text evidence="1">The sequence shown here is derived from an EMBL/GenBank/DDBJ whole genome shotgun (WGS) entry which is preliminary data.</text>
</comment>
<protein>
    <submittedName>
        <fullName evidence="1">Uncharacterized protein</fullName>
    </submittedName>
</protein>
<dbReference type="OrthoDB" id="6433181at2759"/>
<sequence>MSKHQPLISDEELLSILDCVAESGNQTMCDEFIYCDKMLPLPYNIAYDICVPIYNPDGIGKCTENEELYHSADDREKINTCIESMVNPEELDAILTNIGDEKAYKGAELNAHIAVSGYKNEDQRKMQVEDFLLGNQLFLFNEANSPPTFEHRGAKGWQSSRVQN</sequence>
<gene>
    <name evidence="1" type="ORF">AVEN_145983_1</name>
</gene>
<dbReference type="AlphaFoldDB" id="A0A4Y2HB35"/>
<name>A0A4Y2HB35_ARAVE</name>
<keyword evidence="2" id="KW-1185">Reference proteome</keyword>
<dbReference type="Proteomes" id="UP000499080">
    <property type="component" value="Unassembled WGS sequence"/>
</dbReference>
<evidence type="ECO:0000313" key="2">
    <source>
        <dbReference type="Proteomes" id="UP000499080"/>
    </source>
</evidence>
<accession>A0A4Y2HB35</accession>
<reference evidence="1 2" key="1">
    <citation type="journal article" date="2019" name="Sci. Rep.">
        <title>Orb-weaving spider Araneus ventricosus genome elucidates the spidroin gene catalogue.</title>
        <authorList>
            <person name="Kono N."/>
            <person name="Nakamura H."/>
            <person name="Ohtoshi R."/>
            <person name="Moran D.A.P."/>
            <person name="Shinohara A."/>
            <person name="Yoshida Y."/>
            <person name="Fujiwara M."/>
            <person name="Mori M."/>
            <person name="Tomita M."/>
            <person name="Arakawa K."/>
        </authorList>
    </citation>
    <scope>NUCLEOTIDE SEQUENCE [LARGE SCALE GENOMIC DNA]</scope>
</reference>
<evidence type="ECO:0000313" key="1">
    <source>
        <dbReference type="EMBL" id="GBM62498.1"/>
    </source>
</evidence>
<proteinExistence type="predicted"/>
<organism evidence="1 2">
    <name type="scientific">Araneus ventricosus</name>
    <name type="common">Orbweaver spider</name>
    <name type="synonym">Epeira ventricosa</name>
    <dbReference type="NCBI Taxonomy" id="182803"/>
    <lineage>
        <taxon>Eukaryota</taxon>
        <taxon>Metazoa</taxon>
        <taxon>Ecdysozoa</taxon>
        <taxon>Arthropoda</taxon>
        <taxon>Chelicerata</taxon>
        <taxon>Arachnida</taxon>
        <taxon>Araneae</taxon>
        <taxon>Araneomorphae</taxon>
        <taxon>Entelegynae</taxon>
        <taxon>Araneoidea</taxon>
        <taxon>Araneidae</taxon>
        <taxon>Araneus</taxon>
    </lineage>
</organism>